<dbReference type="NCBIfam" id="TIGR00212">
    <property type="entry name" value="hemC"/>
    <property type="match status" value="1"/>
</dbReference>
<evidence type="ECO:0000256" key="7">
    <source>
        <dbReference type="ARBA" id="ARBA00023244"/>
    </source>
</evidence>
<name>A0A7D4QC34_9MICO</name>
<dbReference type="RefSeq" id="WP_172989438.1">
    <property type="nucleotide sequence ID" value="NZ_CP054038.1"/>
</dbReference>
<dbReference type="Proteomes" id="UP000502498">
    <property type="component" value="Chromosome"/>
</dbReference>
<evidence type="ECO:0000256" key="2">
    <source>
        <dbReference type="ARBA" id="ARBA00002869"/>
    </source>
</evidence>
<accession>A0A7D4QC34</accession>
<evidence type="ECO:0000256" key="8">
    <source>
        <dbReference type="ARBA" id="ARBA00048169"/>
    </source>
</evidence>
<evidence type="ECO:0000259" key="11">
    <source>
        <dbReference type="Pfam" id="PF03900"/>
    </source>
</evidence>
<keyword evidence="7" id="KW-0627">Porphyrin biosynthesis</keyword>
<evidence type="ECO:0000256" key="1">
    <source>
        <dbReference type="ARBA" id="ARBA00001916"/>
    </source>
</evidence>
<dbReference type="InterPro" id="IPR022418">
    <property type="entry name" value="Porphobilinogen_deaminase_C"/>
</dbReference>
<keyword evidence="6 12" id="KW-0808">Transferase</keyword>
<dbReference type="Pfam" id="PF03900">
    <property type="entry name" value="Porphobil_deamC"/>
    <property type="match status" value="1"/>
</dbReference>
<dbReference type="Gene3D" id="3.30.160.40">
    <property type="entry name" value="Porphobilinogen deaminase, C-terminal domain"/>
    <property type="match status" value="1"/>
</dbReference>
<evidence type="ECO:0000256" key="6">
    <source>
        <dbReference type="ARBA" id="ARBA00022679"/>
    </source>
</evidence>
<evidence type="ECO:0000313" key="13">
    <source>
        <dbReference type="Proteomes" id="UP000502498"/>
    </source>
</evidence>
<dbReference type="PIRSF" id="PIRSF001438">
    <property type="entry name" value="4pyrrol_synth_OHMeBilane_synth"/>
    <property type="match status" value="1"/>
</dbReference>
<comment type="catalytic activity">
    <reaction evidence="8">
        <text>4 porphobilinogen + H2O = hydroxymethylbilane + 4 NH4(+)</text>
        <dbReference type="Rhea" id="RHEA:13185"/>
        <dbReference type="ChEBI" id="CHEBI:15377"/>
        <dbReference type="ChEBI" id="CHEBI:28938"/>
        <dbReference type="ChEBI" id="CHEBI:57845"/>
        <dbReference type="ChEBI" id="CHEBI:58126"/>
        <dbReference type="EC" id="2.5.1.61"/>
    </reaction>
</comment>
<dbReference type="PANTHER" id="PTHR11557">
    <property type="entry name" value="PORPHOBILINOGEN DEAMINASE"/>
    <property type="match status" value="1"/>
</dbReference>
<comment type="function">
    <text evidence="2">Tetrapolymerization of the monopyrrole PBG into the hydroxymethylbilane pre-uroporphyrinogen in several discrete steps.</text>
</comment>
<dbReference type="PROSITE" id="PS00533">
    <property type="entry name" value="PORPHOBILINOGEN_DEAM"/>
    <property type="match status" value="1"/>
</dbReference>
<dbReference type="EMBL" id="CP054038">
    <property type="protein sequence ID" value="QKJ18997.1"/>
    <property type="molecule type" value="Genomic_DNA"/>
</dbReference>
<dbReference type="PRINTS" id="PR00151">
    <property type="entry name" value="PORPHBDMNASE"/>
</dbReference>
<gene>
    <name evidence="12" type="primary">hemC</name>
    <name evidence="12" type="ORF">HQM25_06130</name>
</gene>
<comment type="cofactor">
    <cofactor evidence="1">
        <name>dipyrromethane</name>
        <dbReference type="ChEBI" id="CHEBI:60342"/>
    </cofactor>
</comment>
<evidence type="ECO:0000256" key="3">
    <source>
        <dbReference type="ARBA" id="ARBA00005638"/>
    </source>
</evidence>
<organism evidence="12 13">
    <name type="scientific">Microbacterium hominis</name>
    <dbReference type="NCBI Taxonomy" id="162426"/>
    <lineage>
        <taxon>Bacteria</taxon>
        <taxon>Bacillati</taxon>
        <taxon>Actinomycetota</taxon>
        <taxon>Actinomycetes</taxon>
        <taxon>Micrococcales</taxon>
        <taxon>Microbacteriaceae</taxon>
        <taxon>Microbacterium</taxon>
    </lineage>
</organism>
<feature type="domain" description="Porphobilinogen deaminase C-terminal" evidence="11">
    <location>
        <begin position="221"/>
        <end position="290"/>
    </location>
</feature>
<dbReference type="InterPro" id="IPR022419">
    <property type="entry name" value="Porphobilin_deaminase_cofac_BS"/>
</dbReference>
<dbReference type="GO" id="GO:0005737">
    <property type="term" value="C:cytoplasm"/>
    <property type="evidence" value="ECO:0007669"/>
    <property type="project" value="UniProtKB-UniRule"/>
</dbReference>
<dbReference type="EC" id="2.5.1.61" evidence="5 9"/>
<evidence type="ECO:0000313" key="12">
    <source>
        <dbReference type="EMBL" id="QKJ18997.1"/>
    </source>
</evidence>
<evidence type="ECO:0000259" key="10">
    <source>
        <dbReference type="Pfam" id="PF01379"/>
    </source>
</evidence>
<proteinExistence type="inferred from homology"/>
<reference evidence="12 13" key="1">
    <citation type="submission" date="2020-05" db="EMBL/GenBank/DDBJ databases">
        <title>Strain PA2F3 complete genome.</title>
        <authorList>
            <person name="Kim Y.-S."/>
            <person name="Kim S.-J."/>
            <person name="Jung H.-k."/>
            <person name="Kim S.-E."/>
            <person name="Kim K.-H."/>
        </authorList>
    </citation>
    <scope>NUCLEOTIDE SEQUENCE [LARGE SCALE GENOMIC DNA]</scope>
    <source>
        <strain evidence="12 13">PA2F3</strain>
    </source>
</reference>
<evidence type="ECO:0000256" key="9">
    <source>
        <dbReference type="NCBIfam" id="TIGR00212"/>
    </source>
</evidence>
<dbReference type="AlphaFoldDB" id="A0A7D4QC34"/>
<comment type="subunit">
    <text evidence="4">Monomer.</text>
</comment>
<dbReference type="PANTHER" id="PTHR11557:SF0">
    <property type="entry name" value="PORPHOBILINOGEN DEAMINASE"/>
    <property type="match status" value="1"/>
</dbReference>
<protein>
    <recommendedName>
        <fullName evidence="5 9">Hydroxymethylbilane synthase</fullName>
        <ecNumber evidence="5 9">2.5.1.61</ecNumber>
    </recommendedName>
</protein>
<dbReference type="GO" id="GO:0006783">
    <property type="term" value="P:heme biosynthetic process"/>
    <property type="evidence" value="ECO:0007669"/>
    <property type="project" value="TreeGrafter"/>
</dbReference>
<dbReference type="SUPFAM" id="SSF54782">
    <property type="entry name" value="Porphobilinogen deaminase (hydroxymethylbilane synthase), C-terminal domain"/>
    <property type="match status" value="1"/>
</dbReference>
<evidence type="ECO:0000256" key="4">
    <source>
        <dbReference type="ARBA" id="ARBA00011245"/>
    </source>
</evidence>
<dbReference type="InterPro" id="IPR036803">
    <property type="entry name" value="Porphobilinogen_deaminase_C_sf"/>
</dbReference>
<evidence type="ECO:0000256" key="5">
    <source>
        <dbReference type="ARBA" id="ARBA00012655"/>
    </source>
</evidence>
<dbReference type="SUPFAM" id="SSF53850">
    <property type="entry name" value="Periplasmic binding protein-like II"/>
    <property type="match status" value="1"/>
</dbReference>
<sequence>MSAAPLRIGTRGSALATAQAGTVAEALGGELVIIQSEGDRSTASLASLGGAGVFAAALREALLAGEVDAVVHSYKDLPTAPMLGLSIAAVPRREDPRDALCARDGLTLDTLPEGATVGTGSPRRRAQLARRRPDLVLVDIRGNVDTRLGRLRTDDPERALDAVVLAAAGLARLGLLDAVTEFLDIDAWPTAPAQGALAVETRTGDEALARRIDHPATRRAAEAERGVLARLEAGCAAPIGARSFEEDGILFLTASVYSPDGSGHLTSSHAAAIDVDAAADVAERVAAELIAVGAADLAPLGAAAAEEDR</sequence>
<dbReference type="Pfam" id="PF01379">
    <property type="entry name" value="Porphobil_deam"/>
    <property type="match status" value="1"/>
</dbReference>
<feature type="domain" description="Porphobilinogen deaminase N-terminal" evidence="10">
    <location>
        <begin position="6"/>
        <end position="208"/>
    </location>
</feature>
<dbReference type="GO" id="GO:0004418">
    <property type="term" value="F:hydroxymethylbilane synthase activity"/>
    <property type="evidence" value="ECO:0007669"/>
    <property type="project" value="UniProtKB-UniRule"/>
</dbReference>
<dbReference type="FunFam" id="3.40.190.10:FF:000005">
    <property type="entry name" value="Porphobilinogen deaminase"/>
    <property type="match status" value="1"/>
</dbReference>
<dbReference type="Gene3D" id="3.40.190.10">
    <property type="entry name" value="Periplasmic binding protein-like II"/>
    <property type="match status" value="2"/>
</dbReference>
<comment type="similarity">
    <text evidence="3">Belongs to the HMBS family.</text>
</comment>
<dbReference type="InterPro" id="IPR000860">
    <property type="entry name" value="HemC"/>
</dbReference>
<dbReference type="InterPro" id="IPR022417">
    <property type="entry name" value="Porphobilin_deaminase_N"/>
</dbReference>